<dbReference type="PANTHER" id="PTHR30061:SF50">
    <property type="entry name" value="MALTOSE_MALTODEXTRIN-BINDING PERIPLASMIC PROTEIN"/>
    <property type="match status" value="1"/>
</dbReference>
<dbReference type="EMBL" id="JAHQCX010000028">
    <property type="protein sequence ID" value="MBU9729040.1"/>
    <property type="molecule type" value="Genomic_DNA"/>
</dbReference>
<evidence type="ECO:0000256" key="1">
    <source>
        <dbReference type="ARBA" id="ARBA00008520"/>
    </source>
</evidence>
<dbReference type="Gene3D" id="3.40.190.10">
    <property type="entry name" value="Periplasmic binding protein-like II"/>
    <property type="match status" value="2"/>
</dbReference>
<keyword evidence="2" id="KW-0813">Transport</keyword>
<accession>A0ABS6KEV2</accession>
<feature type="region of interest" description="Disordered" evidence="4">
    <location>
        <begin position="28"/>
        <end position="60"/>
    </location>
</feature>
<keyword evidence="7" id="KW-1185">Reference proteome</keyword>
<gene>
    <name evidence="6" type="ORF">KTH90_23910</name>
</gene>
<name>A0ABS6KEV2_9FIRM</name>
<sequence length="447" mass="48800">MKGKGIKKLLALSLAAMMTFTLSACGEKAASNPEPAQTTPPKADTAPAETPKSTETPPAEPVTINFWHHYSAQSKENETLTKVLIPKFEEENPGYKVNAVSHEWADLHDKILVSASSDTLPDVARLDIAWVPEFQKMDILVPLDQEMSDFGTVGGNLLESAMSTAKIKDHYYALALNTNSKIMFYNEEAFKEAGLEPPKTMDDFVNAVKKLSGKNKDGQQVWGLDEPALSGWNVLPYIWSYGGSITDENFTKADGYVNSEATVKAVKMLADMYKNKEFTGFNSGDIPMTDGFGTGRYMMLLEGPWKTAEMAGGYPDFKYGTCEMPAGDGGSISVLGGEDIAMFKTANKEGAWKFMQFMTSEFAEVEMAKCGQIPVNKTALENDAVKNADFAPFLDAIQTAKARPPVASWSEIDNELTNAMTSIIKDGTDAQKTLDDLAAKMDKLLAE</sequence>
<proteinExistence type="inferred from homology"/>
<dbReference type="PANTHER" id="PTHR30061">
    <property type="entry name" value="MALTOSE-BINDING PERIPLASMIC PROTEIN"/>
    <property type="match status" value="1"/>
</dbReference>
<dbReference type="InterPro" id="IPR006059">
    <property type="entry name" value="SBP"/>
</dbReference>
<comment type="caution">
    <text evidence="6">The sequence shown here is derived from an EMBL/GenBank/DDBJ whole genome shotgun (WGS) entry which is preliminary data.</text>
</comment>
<dbReference type="Pfam" id="PF13416">
    <property type="entry name" value="SBP_bac_8"/>
    <property type="match status" value="1"/>
</dbReference>
<keyword evidence="3 5" id="KW-0732">Signal</keyword>
<evidence type="ECO:0000256" key="3">
    <source>
        <dbReference type="ARBA" id="ARBA00022729"/>
    </source>
</evidence>
<feature type="chain" id="PRO_5046074733" evidence="5">
    <location>
        <begin position="25"/>
        <end position="447"/>
    </location>
</feature>
<evidence type="ECO:0000256" key="5">
    <source>
        <dbReference type="SAM" id="SignalP"/>
    </source>
</evidence>
<dbReference type="SUPFAM" id="SSF53850">
    <property type="entry name" value="Periplasmic binding protein-like II"/>
    <property type="match status" value="1"/>
</dbReference>
<evidence type="ECO:0000256" key="4">
    <source>
        <dbReference type="SAM" id="MobiDB-lite"/>
    </source>
</evidence>
<dbReference type="PROSITE" id="PS51257">
    <property type="entry name" value="PROKAR_LIPOPROTEIN"/>
    <property type="match status" value="1"/>
</dbReference>
<protein>
    <submittedName>
        <fullName evidence="6">Extracellular solute-binding protein</fullName>
    </submittedName>
</protein>
<comment type="similarity">
    <text evidence="1">Belongs to the bacterial solute-binding protein 1 family.</text>
</comment>
<evidence type="ECO:0000256" key="2">
    <source>
        <dbReference type="ARBA" id="ARBA00022448"/>
    </source>
</evidence>
<organism evidence="6 7">
    <name type="scientific">Diplocloster modestus</name>
    <dbReference type="NCBI Taxonomy" id="2850322"/>
    <lineage>
        <taxon>Bacteria</taxon>
        <taxon>Bacillati</taxon>
        <taxon>Bacillota</taxon>
        <taxon>Clostridia</taxon>
        <taxon>Lachnospirales</taxon>
        <taxon>Lachnospiraceae</taxon>
        <taxon>Diplocloster</taxon>
    </lineage>
</organism>
<evidence type="ECO:0000313" key="7">
    <source>
        <dbReference type="Proteomes" id="UP001314681"/>
    </source>
</evidence>
<reference evidence="6 7" key="1">
    <citation type="submission" date="2021-06" db="EMBL/GenBank/DDBJ databases">
        <title>Description of novel taxa of the family Lachnospiraceae.</title>
        <authorList>
            <person name="Chaplin A.V."/>
            <person name="Sokolova S.R."/>
            <person name="Pikina A.P."/>
            <person name="Korzhanova M."/>
            <person name="Belova V."/>
            <person name="Korostin D."/>
            <person name="Efimov B.A."/>
        </authorList>
    </citation>
    <scope>NUCLEOTIDE SEQUENCE [LARGE SCALE GENOMIC DNA]</scope>
    <source>
        <strain evidence="6 7">ASD4241</strain>
    </source>
</reference>
<dbReference type="Proteomes" id="UP001314681">
    <property type="component" value="Unassembled WGS sequence"/>
</dbReference>
<dbReference type="RefSeq" id="WP_158355557.1">
    <property type="nucleotide sequence ID" value="NZ_JAHQCX010000028.1"/>
</dbReference>
<evidence type="ECO:0000313" key="6">
    <source>
        <dbReference type="EMBL" id="MBU9729040.1"/>
    </source>
</evidence>
<feature type="signal peptide" evidence="5">
    <location>
        <begin position="1"/>
        <end position="24"/>
    </location>
</feature>